<evidence type="ECO:0000256" key="3">
    <source>
        <dbReference type="ARBA" id="ARBA00022989"/>
    </source>
</evidence>
<feature type="transmembrane region" description="Helical" evidence="5">
    <location>
        <begin position="238"/>
        <end position="258"/>
    </location>
</feature>
<sequence>MQKAAGSVYFYAPNRGAAIFFTAAFAASGLVHLGQCKSYQFFKVTALLPICCAFATAAFATRAYSSSHTDDAPVYTASMLLLYIFPPILALANSLILGRLFSFVPYFAPMHPSRMLVTFASLTGVIELVTIAGIAYLTNRDLSDKLLLIGNTLTKASLVLPLLVITVIFVLAGIFHRCCRAGKIKAPQVTRPLLVLYASMLLILGRTLFRTVEQFRGSAWINRGDGSLPLTPAVRYEWYFYVFDAAPMLIVSVLWNIWHPGRFLPRDRRAYLAQDGVTVLMGPGWKDSRSLTETFFNPFAMLTTRGGHQKQFWESNGYALRSTGRRNRRT</sequence>
<keyword evidence="3 5" id="KW-1133">Transmembrane helix</keyword>
<name>A0AAN6MFR5_9PEZI</name>
<keyword evidence="4 5" id="KW-0472">Membrane</keyword>
<evidence type="ECO:0000256" key="2">
    <source>
        <dbReference type="ARBA" id="ARBA00022692"/>
    </source>
</evidence>
<dbReference type="PANTHER" id="PTHR31465:SF34">
    <property type="entry name" value="DOMAIN PROTEIN, PUTATIVE (AFU_ORTHOLOGUE AFUA_3G00480)-RELATED"/>
    <property type="match status" value="1"/>
</dbReference>
<reference evidence="6" key="1">
    <citation type="journal article" date="2023" name="Mol. Phylogenet. Evol.">
        <title>Genome-scale phylogeny and comparative genomics of the fungal order Sordariales.</title>
        <authorList>
            <person name="Hensen N."/>
            <person name="Bonometti L."/>
            <person name="Westerberg I."/>
            <person name="Brannstrom I.O."/>
            <person name="Guillou S."/>
            <person name="Cros-Aarteil S."/>
            <person name="Calhoun S."/>
            <person name="Haridas S."/>
            <person name="Kuo A."/>
            <person name="Mondo S."/>
            <person name="Pangilinan J."/>
            <person name="Riley R."/>
            <person name="LaButti K."/>
            <person name="Andreopoulos B."/>
            <person name="Lipzen A."/>
            <person name="Chen C."/>
            <person name="Yan M."/>
            <person name="Daum C."/>
            <person name="Ng V."/>
            <person name="Clum A."/>
            <person name="Steindorff A."/>
            <person name="Ohm R.A."/>
            <person name="Martin F."/>
            <person name="Silar P."/>
            <person name="Natvig D.O."/>
            <person name="Lalanne C."/>
            <person name="Gautier V."/>
            <person name="Ament-Velasquez S.L."/>
            <person name="Kruys A."/>
            <person name="Hutchinson M.I."/>
            <person name="Powell A.J."/>
            <person name="Barry K."/>
            <person name="Miller A.N."/>
            <person name="Grigoriev I.V."/>
            <person name="Debuchy R."/>
            <person name="Gladieux P."/>
            <person name="Hiltunen Thoren M."/>
            <person name="Johannesson H."/>
        </authorList>
    </citation>
    <scope>NUCLEOTIDE SEQUENCE</scope>
    <source>
        <strain evidence="6">CBS 103.79</strain>
    </source>
</reference>
<keyword evidence="7" id="KW-1185">Reference proteome</keyword>
<dbReference type="GO" id="GO:0016020">
    <property type="term" value="C:membrane"/>
    <property type="evidence" value="ECO:0007669"/>
    <property type="project" value="UniProtKB-SubCell"/>
</dbReference>
<comment type="subcellular location">
    <subcellularLocation>
        <location evidence="1">Membrane</location>
        <topology evidence="1">Multi-pass membrane protein</topology>
    </subcellularLocation>
</comment>
<feature type="transmembrane region" description="Helical" evidence="5">
    <location>
        <begin position="191"/>
        <end position="209"/>
    </location>
</feature>
<evidence type="ECO:0000256" key="4">
    <source>
        <dbReference type="ARBA" id="ARBA00023136"/>
    </source>
</evidence>
<gene>
    <name evidence="6" type="ORF">C8A05DRAFT_46537</name>
</gene>
<dbReference type="Pfam" id="PF04479">
    <property type="entry name" value="RTA1"/>
    <property type="match status" value="1"/>
</dbReference>
<evidence type="ECO:0000256" key="1">
    <source>
        <dbReference type="ARBA" id="ARBA00004141"/>
    </source>
</evidence>
<keyword evidence="2 5" id="KW-0812">Transmembrane</keyword>
<reference evidence="6" key="2">
    <citation type="submission" date="2023-05" db="EMBL/GenBank/DDBJ databases">
        <authorList>
            <consortium name="Lawrence Berkeley National Laboratory"/>
            <person name="Steindorff A."/>
            <person name="Hensen N."/>
            <person name="Bonometti L."/>
            <person name="Westerberg I."/>
            <person name="Brannstrom I.O."/>
            <person name="Guillou S."/>
            <person name="Cros-Aarteil S."/>
            <person name="Calhoun S."/>
            <person name="Haridas S."/>
            <person name="Kuo A."/>
            <person name="Mondo S."/>
            <person name="Pangilinan J."/>
            <person name="Riley R."/>
            <person name="Labutti K."/>
            <person name="Andreopoulos B."/>
            <person name="Lipzen A."/>
            <person name="Chen C."/>
            <person name="Yanf M."/>
            <person name="Daum C."/>
            <person name="Ng V."/>
            <person name="Clum A."/>
            <person name="Ohm R."/>
            <person name="Martin F."/>
            <person name="Silar P."/>
            <person name="Natvig D."/>
            <person name="Lalanne C."/>
            <person name="Gautier V."/>
            <person name="Ament-Velasquez S.L."/>
            <person name="Kruys A."/>
            <person name="Hutchinson M.I."/>
            <person name="Powell A.J."/>
            <person name="Barry K."/>
            <person name="Miller A.N."/>
            <person name="Grigoriev I.V."/>
            <person name="Debuchy R."/>
            <person name="Gladieux P."/>
            <person name="Thoren M.H."/>
            <person name="Johannesson H."/>
        </authorList>
    </citation>
    <scope>NUCLEOTIDE SEQUENCE</scope>
    <source>
        <strain evidence="6">CBS 103.79</strain>
    </source>
</reference>
<proteinExistence type="predicted"/>
<dbReference type="Proteomes" id="UP001303889">
    <property type="component" value="Unassembled WGS sequence"/>
</dbReference>
<feature type="transmembrane region" description="Helical" evidence="5">
    <location>
        <begin position="158"/>
        <end position="179"/>
    </location>
</feature>
<evidence type="ECO:0000256" key="5">
    <source>
        <dbReference type="SAM" id="Phobius"/>
    </source>
</evidence>
<dbReference type="InterPro" id="IPR007568">
    <property type="entry name" value="RTA1"/>
</dbReference>
<dbReference type="EMBL" id="MU855793">
    <property type="protein sequence ID" value="KAK3899382.1"/>
    <property type="molecule type" value="Genomic_DNA"/>
</dbReference>
<organism evidence="6 7">
    <name type="scientific">Staphylotrichum tortipilum</name>
    <dbReference type="NCBI Taxonomy" id="2831512"/>
    <lineage>
        <taxon>Eukaryota</taxon>
        <taxon>Fungi</taxon>
        <taxon>Dikarya</taxon>
        <taxon>Ascomycota</taxon>
        <taxon>Pezizomycotina</taxon>
        <taxon>Sordariomycetes</taxon>
        <taxon>Sordariomycetidae</taxon>
        <taxon>Sordariales</taxon>
        <taxon>Chaetomiaceae</taxon>
        <taxon>Staphylotrichum</taxon>
    </lineage>
</organism>
<accession>A0AAN6MFR5</accession>
<evidence type="ECO:0000313" key="6">
    <source>
        <dbReference type="EMBL" id="KAK3899382.1"/>
    </source>
</evidence>
<protein>
    <submittedName>
        <fullName evidence="6">Uncharacterized protein</fullName>
    </submittedName>
</protein>
<feature type="transmembrane region" description="Helical" evidence="5">
    <location>
        <begin position="80"/>
        <end position="104"/>
    </location>
</feature>
<feature type="transmembrane region" description="Helical" evidence="5">
    <location>
        <begin position="16"/>
        <end position="34"/>
    </location>
</feature>
<dbReference type="AlphaFoldDB" id="A0AAN6MFR5"/>
<evidence type="ECO:0000313" key="7">
    <source>
        <dbReference type="Proteomes" id="UP001303889"/>
    </source>
</evidence>
<feature type="transmembrane region" description="Helical" evidence="5">
    <location>
        <begin position="116"/>
        <end position="138"/>
    </location>
</feature>
<comment type="caution">
    <text evidence="6">The sequence shown here is derived from an EMBL/GenBank/DDBJ whole genome shotgun (WGS) entry which is preliminary data.</text>
</comment>
<feature type="transmembrane region" description="Helical" evidence="5">
    <location>
        <begin position="41"/>
        <end position="60"/>
    </location>
</feature>
<dbReference type="PANTHER" id="PTHR31465">
    <property type="entry name" value="PROTEIN RTA1-RELATED"/>
    <property type="match status" value="1"/>
</dbReference>